<keyword evidence="2 4" id="KW-0863">Zinc-finger</keyword>
<dbReference type="InterPro" id="IPR051834">
    <property type="entry name" value="RING_finger_E3_ligase"/>
</dbReference>
<evidence type="ECO:0000256" key="2">
    <source>
        <dbReference type="ARBA" id="ARBA00022771"/>
    </source>
</evidence>
<dbReference type="PANTHER" id="PTHR45931">
    <property type="entry name" value="SI:CH211-59O9.10"/>
    <property type="match status" value="1"/>
</dbReference>
<dbReference type="CDD" id="cd16669">
    <property type="entry name" value="RING-H2_RNF181"/>
    <property type="match status" value="1"/>
</dbReference>
<organism evidence="6 7">
    <name type="scientific">Priapulus caudatus</name>
    <name type="common">Priapulid worm</name>
    <dbReference type="NCBI Taxonomy" id="37621"/>
    <lineage>
        <taxon>Eukaryota</taxon>
        <taxon>Metazoa</taxon>
        <taxon>Ecdysozoa</taxon>
        <taxon>Scalidophora</taxon>
        <taxon>Priapulida</taxon>
        <taxon>Priapulimorpha</taxon>
        <taxon>Priapulimorphida</taxon>
        <taxon>Priapulidae</taxon>
        <taxon>Priapulus</taxon>
    </lineage>
</organism>
<keyword evidence="3" id="KW-0862">Zinc</keyword>
<dbReference type="InterPro" id="IPR001841">
    <property type="entry name" value="Znf_RING"/>
</dbReference>
<evidence type="ECO:0000256" key="1">
    <source>
        <dbReference type="ARBA" id="ARBA00022723"/>
    </source>
</evidence>
<name>A0ABM1EUV6_PRICU</name>
<dbReference type="RefSeq" id="XP_014675977.1">
    <property type="nucleotide sequence ID" value="XM_014820491.1"/>
</dbReference>
<feature type="domain" description="RING-type" evidence="5">
    <location>
        <begin position="72"/>
        <end position="113"/>
    </location>
</feature>
<dbReference type="SUPFAM" id="SSF57850">
    <property type="entry name" value="RING/U-box"/>
    <property type="match status" value="1"/>
</dbReference>
<evidence type="ECO:0000313" key="7">
    <source>
        <dbReference type="RefSeq" id="XP_014675977.1"/>
    </source>
</evidence>
<gene>
    <name evidence="7" type="primary">LOC106815954</name>
</gene>
<proteinExistence type="predicted"/>
<accession>A0ABM1EUV6</accession>
<sequence length="149" mass="16756">MASYFDEHDCEPLGPGEQPNHFLHLARLLLDSGVAALEGQMFGEKKAPPASKEAVEQLPTYSLSGTDLGKPCPVCLLEFAPDDMLKAMPCKHRFHASCILPWLQQTNSCPVCRHELPTDDTDYEEFKRQKGRAKDREARIEQLHDSMFG</sequence>
<dbReference type="Gene3D" id="3.30.40.10">
    <property type="entry name" value="Zinc/RING finger domain, C3HC4 (zinc finger)"/>
    <property type="match status" value="1"/>
</dbReference>
<evidence type="ECO:0000313" key="6">
    <source>
        <dbReference type="Proteomes" id="UP000695022"/>
    </source>
</evidence>
<protein>
    <submittedName>
        <fullName evidence="7">E3 ubiquitin-protein ligase RNF181-like</fullName>
    </submittedName>
</protein>
<dbReference type="Proteomes" id="UP000695022">
    <property type="component" value="Unplaced"/>
</dbReference>
<dbReference type="InterPro" id="IPR013083">
    <property type="entry name" value="Znf_RING/FYVE/PHD"/>
</dbReference>
<dbReference type="Pfam" id="PF13639">
    <property type="entry name" value="zf-RING_2"/>
    <property type="match status" value="1"/>
</dbReference>
<reference evidence="7" key="1">
    <citation type="submission" date="2025-08" db="UniProtKB">
        <authorList>
            <consortium name="RefSeq"/>
        </authorList>
    </citation>
    <scope>IDENTIFICATION</scope>
</reference>
<keyword evidence="1" id="KW-0479">Metal-binding</keyword>
<dbReference type="PROSITE" id="PS50089">
    <property type="entry name" value="ZF_RING_2"/>
    <property type="match status" value="1"/>
</dbReference>
<evidence type="ECO:0000256" key="4">
    <source>
        <dbReference type="PROSITE-ProRule" id="PRU00175"/>
    </source>
</evidence>
<dbReference type="PANTHER" id="PTHR45931:SF3">
    <property type="entry name" value="RING ZINC FINGER-CONTAINING PROTEIN"/>
    <property type="match status" value="1"/>
</dbReference>
<evidence type="ECO:0000259" key="5">
    <source>
        <dbReference type="PROSITE" id="PS50089"/>
    </source>
</evidence>
<dbReference type="SMART" id="SM00184">
    <property type="entry name" value="RING"/>
    <property type="match status" value="1"/>
</dbReference>
<keyword evidence="6" id="KW-1185">Reference proteome</keyword>
<evidence type="ECO:0000256" key="3">
    <source>
        <dbReference type="ARBA" id="ARBA00022833"/>
    </source>
</evidence>
<dbReference type="GeneID" id="106815954"/>